<dbReference type="AlphaFoldDB" id="A0A0A9F4W2"/>
<evidence type="ECO:0000313" key="1">
    <source>
        <dbReference type="EMBL" id="JAE08050.1"/>
    </source>
</evidence>
<evidence type="ECO:0008006" key="2">
    <source>
        <dbReference type="Google" id="ProtNLM"/>
    </source>
</evidence>
<protein>
    <recommendedName>
        <fullName evidence="2">DRBM domain-containing protein</fullName>
    </recommendedName>
</protein>
<accession>A0A0A9F4W2</accession>
<sequence length="113" mass="12876">MVIISPKLMFDQMIAALQLLVPTYTHAEIFEAEYIACIEFYLDVNVLIADGEPKKLCGSPASSQQAAEEDAALQAIQFMESDLNIHLHDFNFTLKEDLFNENRKLLKKIRKQS</sequence>
<dbReference type="EMBL" id="GBRH01189846">
    <property type="protein sequence ID" value="JAE08050.1"/>
    <property type="molecule type" value="Transcribed_RNA"/>
</dbReference>
<proteinExistence type="predicted"/>
<name>A0A0A9F4W2_ARUDO</name>
<reference evidence="1" key="1">
    <citation type="submission" date="2014-09" db="EMBL/GenBank/DDBJ databases">
        <authorList>
            <person name="Magalhaes I.L.F."/>
            <person name="Oliveira U."/>
            <person name="Santos F.R."/>
            <person name="Vidigal T.H.D.A."/>
            <person name="Brescovit A.D."/>
            <person name="Santos A.J."/>
        </authorList>
    </citation>
    <scope>NUCLEOTIDE SEQUENCE</scope>
    <source>
        <tissue evidence="1">Shoot tissue taken approximately 20 cm above the soil surface</tissue>
    </source>
</reference>
<organism evidence="1">
    <name type="scientific">Arundo donax</name>
    <name type="common">Giant reed</name>
    <name type="synonym">Donax arundinaceus</name>
    <dbReference type="NCBI Taxonomy" id="35708"/>
    <lineage>
        <taxon>Eukaryota</taxon>
        <taxon>Viridiplantae</taxon>
        <taxon>Streptophyta</taxon>
        <taxon>Embryophyta</taxon>
        <taxon>Tracheophyta</taxon>
        <taxon>Spermatophyta</taxon>
        <taxon>Magnoliopsida</taxon>
        <taxon>Liliopsida</taxon>
        <taxon>Poales</taxon>
        <taxon>Poaceae</taxon>
        <taxon>PACMAD clade</taxon>
        <taxon>Arundinoideae</taxon>
        <taxon>Arundineae</taxon>
        <taxon>Arundo</taxon>
    </lineage>
</organism>
<reference evidence="1" key="2">
    <citation type="journal article" date="2015" name="Data Brief">
        <title>Shoot transcriptome of the giant reed, Arundo donax.</title>
        <authorList>
            <person name="Barrero R.A."/>
            <person name="Guerrero F.D."/>
            <person name="Moolhuijzen P."/>
            <person name="Goolsby J.A."/>
            <person name="Tidwell J."/>
            <person name="Bellgard S.E."/>
            <person name="Bellgard M.I."/>
        </authorList>
    </citation>
    <scope>NUCLEOTIDE SEQUENCE</scope>
    <source>
        <tissue evidence="1">Shoot tissue taken approximately 20 cm above the soil surface</tissue>
    </source>
</reference>